<dbReference type="Pfam" id="PF04230">
    <property type="entry name" value="PS_pyruv_trans"/>
    <property type="match status" value="1"/>
</dbReference>
<name>A0A9W6N9C6_9HYPH</name>
<dbReference type="Proteomes" id="UP001143330">
    <property type="component" value="Unassembled WGS sequence"/>
</dbReference>
<accession>A0A9W6N9C6</accession>
<dbReference type="RefSeq" id="WP_213363131.1">
    <property type="nucleotide sequence ID" value="NZ_BSFM01000003.1"/>
</dbReference>
<reference evidence="2" key="1">
    <citation type="journal article" date="2014" name="Int. J. Syst. Evol. Microbiol.">
        <title>Complete genome sequence of Corynebacterium casei LMG S-19264T (=DSM 44701T), isolated from a smear-ripened cheese.</title>
        <authorList>
            <consortium name="US DOE Joint Genome Institute (JGI-PGF)"/>
            <person name="Walter F."/>
            <person name="Albersmeier A."/>
            <person name="Kalinowski J."/>
            <person name="Ruckert C."/>
        </authorList>
    </citation>
    <scope>NUCLEOTIDE SEQUENCE</scope>
    <source>
        <strain evidence="2">VKM B-2789</strain>
    </source>
</reference>
<proteinExistence type="predicted"/>
<comment type="caution">
    <text evidence="2">The sequence shown here is derived from an EMBL/GenBank/DDBJ whole genome shotgun (WGS) entry which is preliminary data.</text>
</comment>
<dbReference type="InterPro" id="IPR007345">
    <property type="entry name" value="Polysacch_pyruvyl_Trfase"/>
</dbReference>
<evidence type="ECO:0000259" key="1">
    <source>
        <dbReference type="Pfam" id="PF04230"/>
    </source>
</evidence>
<sequence length="270" mass="29802">MSFSVFHWRSKEALGNFGDALTLLYLSRMFEGPCLFRTGTVHLVGSVVSERQISATSRRDGQVDGGPGRAIFWGCGKRDARPLSPLAERRAIFLGIRGEHSRIALGLPRNTPLGDTALLLPKFYTPGTHARTLGKVLWVPHVHHPKVKPDILGTDMDSVVMRPAIPNTVAACEEFIDAIASARFVMANAMHAAVVALAYGVPFAFWDGKYLDVPFKWQDFASGLGFTLPFAPSLAEGMRLYEQVRPDRFMSAWDPAPLMEVAPYNFRTPS</sequence>
<evidence type="ECO:0000313" key="3">
    <source>
        <dbReference type="Proteomes" id="UP001143330"/>
    </source>
</evidence>
<dbReference type="AlphaFoldDB" id="A0A9W6N9C6"/>
<feature type="domain" description="Polysaccharide pyruvyl transferase" evidence="1">
    <location>
        <begin position="172"/>
        <end position="204"/>
    </location>
</feature>
<gene>
    <name evidence="2" type="ORF">GCM10017653_05520</name>
</gene>
<evidence type="ECO:0000313" key="2">
    <source>
        <dbReference type="EMBL" id="GLK82483.1"/>
    </source>
</evidence>
<dbReference type="EMBL" id="BSFM01000003">
    <property type="protein sequence ID" value="GLK82483.1"/>
    <property type="molecule type" value="Genomic_DNA"/>
</dbReference>
<organism evidence="2 3">
    <name type="scientific">Ancylobacter defluvii</name>
    <dbReference type="NCBI Taxonomy" id="1282440"/>
    <lineage>
        <taxon>Bacteria</taxon>
        <taxon>Pseudomonadati</taxon>
        <taxon>Pseudomonadota</taxon>
        <taxon>Alphaproteobacteria</taxon>
        <taxon>Hyphomicrobiales</taxon>
        <taxon>Xanthobacteraceae</taxon>
        <taxon>Ancylobacter</taxon>
    </lineage>
</organism>
<reference evidence="2" key="2">
    <citation type="submission" date="2023-01" db="EMBL/GenBank/DDBJ databases">
        <authorList>
            <person name="Sun Q."/>
            <person name="Evtushenko L."/>
        </authorList>
    </citation>
    <scope>NUCLEOTIDE SEQUENCE</scope>
    <source>
        <strain evidence="2">VKM B-2789</strain>
    </source>
</reference>
<keyword evidence="3" id="KW-1185">Reference proteome</keyword>
<protein>
    <recommendedName>
        <fullName evidence="1">Polysaccharide pyruvyl transferase domain-containing protein</fullName>
    </recommendedName>
</protein>